<evidence type="ECO:0000313" key="2">
    <source>
        <dbReference type="EMBL" id="WDF83193.1"/>
    </source>
</evidence>
<dbReference type="PANTHER" id="PTHR46517">
    <property type="entry name" value="FRUCTOSE-2,6-BISPHOSPHATASE TIGAR"/>
    <property type="match status" value="1"/>
</dbReference>
<keyword evidence="1" id="KW-0378">Hydrolase</keyword>
<evidence type="ECO:0000313" key="3">
    <source>
        <dbReference type="Proteomes" id="UP001220377"/>
    </source>
</evidence>
<dbReference type="PANTHER" id="PTHR46517:SF1">
    <property type="entry name" value="FRUCTOSE-2,6-BISPHOSPHATASE TIGAR"/>
    <property type="match status" value="1"/>
</dbReference>
<name>A0ABY7WSN6_9LACO</name>
<dbReference type="Gene3D" id="3.40.50.1240">
    <property type="entry name" value="Phosphoglycerate mutase-like"/>
    <property type="match status" value="1"/>
</dbReference>
<dbReference type="Proteomes" id="UP001220377">
    <property type="component" value="Chromosome"/>
</dbReference>
<protein>
    <submittedName>
        <fullName evidence="2">Phosphoglycerate mutase family protein</fullName>
    </submittedName>
</protein>
<dbReference type="SMART" id="SM00855">
    <property type="entry name" value="PGAM"/>
    <property type="match status" value="1"/>
</dbReference>
<gene>
    <name evidence="2" type="ORF">PQ472_02855</name>
</gene>
<reference evidence="2 3" key="1">
    <citation type="submission" date="2023-02" db="EMBL/GenBank/DDBJ databases">
        <title>Genome sequence of Lacticaseibacillus sp. KACC 23028.</title>
        <authorList>
            <person name="Kim S."/>
            <person name="Heo J."/>
            <person name="Kwon S.-W."/>
        </authorList>
    </citation>
    <scope>NUCLEOTIDE SEQUENCE [LARGE SCALE GENOMIC DNA]</scope>
    <source>
        <strain evidence="2 3">KACC 23028</strain>
    </source>
</reference>
<sequence>MKPVTIDLVRHGQTYINRYDRMQGWSDTPLTEKGIADAKKTGHFLAKTHYDRAYSSDTMRAMNTAKLILEANDHPDVELRTTMYFREEFYGYFEGDNPARTWFVIGKPHGFDSYHQIAEEKGFDTTKDMMHAADPFHDAEDATMFWGRIMRGFRQLREENPDGGHILLVSHGTTIRSIIDKFGKDQGFNGLVGPRNGSVSTLRLDDEGVHVLAYNVLPDDPQ</sequence>
<dbReference type="EMBL" id="CP117884">
    <property type="protein sequence ID" value="WDF83193.1"/>
    <property type="molecule type" value="Genomic_DNA"/>
</dbReference>
<organism evidence="2 3">
    <name type="scientific">Lacticaseibacillus pabuli</name>
    <dbReference type="NCBI Taxonomy" id="3025672"/>
    <lineage>
        <taxon>Bacteria</taxon>
        <taxon>Bacillati</taxon>
        <taxon>Bacillota</taxon>
        <taxon>Bacilli</taxon>
        <taxon>Lactobacillales</taxon>
        <taxon>Lactobacillaceae</taxon>
        <taxon>Lacticaseibacillus</taxon>
    </lineage>
</organism>
<dbReference type="SUPFAM" id="SSF53254">
    <property type="entry name" value="Phosphoglycerate mutase-like"/>
    <property type="match status" value="1"/>
</dbReference>
<dbReference type="InterPro" id="IPR013078">
    <property type="entry name" value="His_Pase_superF_clade-1"/>
</dbReference>
<keyword evidence="3" id="KW-1185">Reference proteome</keyword>
<dbReference type="InterPro" id="IPR051695">
    <property type="entry name" value="Phosphoglycerate_Mutase"/>
</dbReference>
<dbReference type="InterPro" id="IPR029033">
    <property type="entry name" value="His_PPase_superfam"/>
</dbReference>
<dbReference type="RefSeq" id="WP_274261181.1">
    <property type="nucleotide sequence ID" value="NZ_CP117884.1"/>
</dbReference>
<proteinExistence type="predicted"/>
<evidence type="ECO:0000256" key="1">
    <source>
        <dbReference type="ARBA" id="ARBA00022801"/>
    </source>
</evidence>
<dbReference type="Pfam" id="PF00300">
    <property type="entry name" value="His_Phos_1"/>
    <property type="match status" value="2"/>
</dbReference>
<dbReference type="CDD" id="cd07067">
    <property type="entry name" value="HP_PGM_like"/>
    <property type="match status" value="1"/>
</dbReference>
<accession>A0ABY7WSN6</accession>